<dbReference type="Gene3D" id="1.10.3730.20">
    <property type="match status" value="1"/>
</dbReference>
<feature type="transmembrane region" description="Helical" evidence="1">
    <location>
        <begin position="167"/>
        <end position="186"/>
    </location>
</feature>
<feature type="transmembrane region" description="Helical" evidence="1">
    <location>
        <begin position="252"/>
        <end position="269"/>
    </location>
</feature>
<feature type="transmembrane region" description="Helical" evidence="1">
    <location>
        <begin position="29"/>
        <end position="47"/>
    </location>
</feature>
<proteinExistence type="predicted"/>
<dbReference type="RefSeq" id="WP_154460504.1">
    <property type="nucleotide sequence ID" value="NZ_VUMM01000013.1"/>
</dbReference>
<keyword evidence="1" id="KW-0812">Transmembrane</keyword>
<dbReference type="AlphaFoldDB" id="A0A7X2T3U9"/>
<feature type="transmembrane region" description="Helical" evidence="1">
    <location>
        <begin position="198"/>
        <end position="218"/>
    </location>
</feature>
<evidence type="ECO:0000256" key="1">
    <source>
        <dbReference type="SAM" id="Phobius"/>
    </source>
</evidence>
<dbReference type="SUPFAM" id="SSF103481">
    <property type="entry name" value="Multidrug resistance efflux transporter EmrE"/>
    <property type="match status" value="2"/>
</dbReference>
<feature type="transmembrane region" description="Helical" evidence="1">
    <location>
        <begin position="224"/>
        <end position="245"/>
    </location>
</feature>
<keyword evidence="1" id="KW-1133">Transmembrane helix</keyword>
<name>A0A7X2T3U9_9FIRM</name>
<evidence type="ECO:0008006" key="4">
    <source>
        <dbReference type="Google" id="ProtNLM"/>
    </source>
</evidence>
<protein>
    <recommendedName>
        <fullName evidence="4">EamA domain-containing protein</fullName>
    </recommendedName>
</protein>
<dbReference type="InterPro" id="IPR037185">
    <property type="entry name" value="EmrE-like"/>
</dbReference>
<accession>A0A7X2T3U9</accession>
<evidence type="ECO:0000313" key="3">
    <source>
        <dbReference type="Proteomes" id="UP000470082"/>
    </source>
</evidence>
<dbReference type="EMBL" id="VUMM01000013">
    <property type="protein sequence ID" value="MSS01847.1"/>
    <property type="molecule type" value="Genomic_DNA"/>
</dbReference>
<organism evidence="2 3">
    <name type="scientific">Floccifex porci</name>
    <dbReference type="NCBI Taxonomy" id="2606629"/>
    <lineage>
        <taxon>Bacteria</taxon>
        <taxon>Bacillati</taxon>
        <taxon>Bacillota</taxon>
        <taxon>Erysipelotrichia</taxon>
        <taxon>Erysipelotrichales</taxon>
        <taxon>Erysipelotrichaceae</taxon>
        <taxon>Floccifex</taxon>
    </lineage>
</organism>
<keyword evidence="1" id="KW-0472">Membrane</keyword>
<evidence type="ECO:0000313" key="2">
    <source>
        <dbReference type="EMBL" id="MSS01847.1"/>
    </source>
</evidence>
<dbReference type="Proteomes" id="UP000470082">
    <property type="component" value="Unassembled WGS sequence"/>
</dbReference>
<gene>
    <name evidence="2" type="ORF">FYJ50_07020</name>
</gene>
<comment type="caution">
    <text evidence="2">The sequence shown here is derived from an EMBL/GenBank/DDBJ whole genome shotgun (WGS) entry which is preliminary data.</text>
</comment>
<feature type="transmembrane region" description="Helical" evidence="1">
    <location>
        <begin position="82"/>
        <end position="104"/>
    </location>
</feature>
<sequence>MIYLFLAIVSSALISIFMRLSKTYTENEMALLAVNYFICILCSLFYIQDFTIYTSDYLGIANGFFYWISFVLFQKNIQKNGLILSSTFQKLGILIPTLFTIFILKEYTSYIQLTGVMLSIFCIGLLQKSNEKQEIQSLLLLCFLLIFNGSADAMAKIFERVGQNEDVYLCITFVIAFILCSGSMIIQKTKITKKEIVFGILIGIPNYFSARFLLKSLYSLPALIVYPSYSVFTILVVSFFGIFLFKEKISKKHIWIWIGFLLSLVLLNVK</sequence>
<feature type="transmembrane region" description="Helical" evidence="1">
    <location>
        <begin position="110"/>
        <end position="126"/>
    </location>
</feature>
<keyword evidence="3" id="KW-1185">Reference proteome</keyword>
<reference evidence="2 3" key="1">
    <citation type="submission" date="2019-08" db="EMBL/GenBank/DDBJ databases">
        <title>In-depth cultivation of the pig gut microbiome towards novel bacterial diversity and tailored functional studies.</title>
        <authorList>
            <person name="Wylensek D."/>
            <person name="Hitch T.C.A."/>
            <person name="Clavel T."/>
        </authorList>
    </citation>
    <scope>NUCLEOTIDE SEQUENCE [LARGE SCALE GENOMIC DNA]</scope>
    <source>
        <strain evidence="2 3">LKV-178-WT-2G</strain>
    </source>
</reference>